<organism evidence="1 4">
    <name type="scientific">Mycobacterium kansasii</name>
    <dbReference type="NCBI Taxonomy" id="1768"/>
    <lineage>
        <taxon>Bacteria</taxon>
        <taxon>Bacillati</taxon>
        <taxon>Actinomycetota</taxon>
        <taxon>Actinomycetes</taxon>
        <taxon>Mycobacteriales</taxon>
        <taxon>Mycobacteriaceae</taxon>
        <taxon>Mycobacterium</taxon>
    </lineage>
</organism>
<gene>
    <name evidence="2" type="ORF">BZL29_7181</name>
    <name evidence="1" type="ORF">BZL30_8623</name>
</gene>
<protein>
    <submittedName>
        <fullName evidence="1">Uncharacterized protein</fullName>
    </submittedName>
</protein>
<dbReference type="Proteomes" id="UP000188532">
    <property type="component" value="Unassembled WGS sequence"/>
</dbReference>
<name>A0A1V3WFD7_MYCKA</name>
<dbReference type="EMBL" id="MVBN01000009">
    <property type="protein sequence ID" value="OOK66983.1"/>
    <property type="molecule type" value="Genomic_DNA"/>
</dbReference>
<dbReference type="Proteomes" id="UP000189229">
    <property type="component" value="Unassembled WGS sequence"/>
</dbReference>
<comment type="caution">
    <text evidence="1">The sequence shown here is derived from an EMBL/GenBank/DDBJ whole genome shotgun (WGS) entry which is preliminary data.</text>
</comment>
<evidence type="ECO:0000313" key="1">
    <source>
        <dbReference type="EMBL" id="OOK65693.1"/>
    </source>
</evidence>
<sequence>MTPAAAIHMGQQAPIFMRNPSTTTESLQGYAVPIRSAC</sequence>
<proteinExistence type="predicted"/>
<evidence type="ECO:0000313" key="2">
    <source>
        <dbReference type="EMBL" id="OOK66983.1"/>
    </source>
</evidence>
<reference evidence="3 4" key="1">
    <citation type="submission" date="2017-02" db="EMBL/GenBank/DDBJ databases">
        <title>Complete genome sequences of Mycobacterium kansasii strains isolated from rhesus macaques.</title>
        <authorList>
            <person name="Panda A."/>
            <person name="Nagaraj S."/>
            <person name="Zhao X."/>
            <person name="Tettelin H."/>
            <person name="Detolla L.J."/>
        </authorList>
    </citation>
    <scope>NUCLEOTIDE SEQUENCE [LARGE SCALE GENOMIC DNA]</scope>
    <source>
        <strain evidence="2 3">11-3469</strain>
        <strain evidence="1 4">11-3813</strain>
    </source>
</reference>
<dbReference type="EMBL" id="MVBM01000010">
    <property type="protein sequence ID" value="OOK65693.1"/>
    <property type="molecule type" value="Genomic_DNA"/>
</dbReference>
<accession>A0A1V3WFD7</accession>
<evidence type="ECO:0000313" key="4">
    <source>
        <dbReference type="Proteomes" id="UP000189229"/>
    </source>
</evidence>
<evidence type="ECO:0000313" key="3">
    <source>
        <dbReference type="Proteomes" id="UP000188532"/>
    </source>
</evidence>
<dbReference type="AlphaFoldDB" id="A0A1V3WFD7"/>